<feature type="transmembrane region" description="Helical" evidence="5">
    <location>
        <begin position="84"/>
        <end position="104"/>
    </location>
</feature>
<comment type="caution">
    <text evidence="6">The sequence shown here is derived from an EMBL/GenBank/DDBJ whole genome shotgun (WGS) entry which is preliminary data.</text>
</comment>
<dbReference type="AlphaFoldDB" id="A0A3M4LIH3"/>
<dbReference type="GO" id="GO:0005886">
    <property type="term" value="C:plasma membrane"/>
    <property type="evidence" value="ECO:0007669"/>
    <property type="project" value="TreeGrafter"/>
</dbReference>
<feature type="transmembrane region" description="Helical" evidence="5">
    <location>
        <begin position="54"/>
        <end position="72"/>
    </location>
</feature>
<name>A0A3M4LIH3_PSECI</name>
<evidence type="ECO:0000256" key="3">
    <source>
        <dbReference type="ARBA" id="ARBA00022989"/>
    </source>
</evidence>
<dbReference type="Proteomes" id="UP000277236">
    <property type="component" value="Unassembled WGS sequence"/>
</dbReference>
<proteinExistence type="predicted"/>
<organism evidence="6 7">
    <name type="scientific">Pseudomonas cichorii</name>
    <dbReference type="NCBI Taxonomy" id="36746"/>
    <lineage>
        <taxon>Bacteria</taxon>
        <taxon>Pseudomonadati</taxon>
        <taxon>Pseudomonadota</taxon>
        <taxon>Gammaproteobacteria</taxon>
        <taxon>Pseudomonadales</taxon>
        <taxon>Pseudomonadaceae</taxon>
        <taxon>Pseudomonas</taxon>
    </lineage>
</organism>
<feature type="transmembrane region" description="Helical" evidence="5">
    <location>
        <begin position="440"/>
        <end position="458"/>
    </location>
</feature>
<protein>
    <submittedName>
        <fullName evidence="6">Transporter membrane protein</fullName>
    </submittedName>
</protein>
<evidence type="ECO:0000256" key="2">
    <source>
        <dbReference type="ARBA" id="ARBA00022692"/>
    </source>
</evidence>
<feature type="transmembrane region" description="Helical" evidence="5">
    <location>
        <begin position="125"/>
        <end position="142"/>
    </location>
</feature>
<feature type="transmembrane region" description="Helical" evidence="5">
    <location>
        <begin position="192"/>
        <end position="210"/>
    </location>
</feature>
<dbReference type="InterPro" id="IPR001046">
    <property type="entry name" value="NRAMP_fam"/>
</dbReference>
<reference evidence="6 7" key="1">
    <citation type="submission" date="2018-08" db="EMBL/GenBank/DDBJ databases">
        <title>Recombination of ecologically and evolutionarily significant loci maintains genetic cohesion in the Pseudomonas syringae species complex.</title>
        <authorList>
            <person name="Dillon M."/>
            <person name="Thakur S."/>
            <person name="Almeida R.N.D."/>
            <person name="Weir B.S."/>
            <person name="Guttman D.S."/>
        </authorList>
    </citation>
    <scope>NUCLEOTIDE SEQUENCE [LARGE SCALE GENOMIC DNA]</scope>
    <source>
        <strain evidence="6 7">ICMP 3353</strain>
    </source>
</reference>
<gene>
    <name evidence="6" type="ORF">ALQ04_04721</name>
</gene>
<feature type="transmembrane region" description="Helical" evidence="5">
    <location>
        <begin position="317"/>
        <end position="338"/>
    </location>
</feature>
<evidence type="ECO:0000313" key="6">
    <source>
        <dbReference type="EMBL" id="RMQ40811.1"/>
    </source>
</evidence>
<keyword evidence="4 5" id="KW-0472">Membrane</keyword>
<dbReference type="NCBIfam" id="NF037982">
    <property type="entry name" value="Nramp_1"/>
    <property type="match status" value="1"/>
</dbReference>
<feature type="transmembrane region" description="Helical" evidence="5">
    <location>
        <begin position="230"/>
        <end position="252"/>
    </location>
</feature>
<dbReference type="Pfam" id="PF01566">
    <property type="entry name" value="Nramp"/>
    <property type="match status" value="1"/>
</dbReference>
<evidence type="ECO:0000256" key="5">
    <source>
        <dbReference type="SAM" id="Phobius"/>
    </source>
</evidence>
<keyword evidence="2 5" id="KW-0812">Transmembrane</keyword>
<evidence type="ECO:0000256" key="4">
    <source>
        <dbReference type="ARBA" id="ARBA00023136"/>
    </source>
</evidence>
<dbReference type="GO" id="GO:0005384">
    <property type="term" value="F:manganese ion transmembrane transporter activity"/>
    <property type="evidence" value="ECO:0007669"/>
    <property type="project" value="TreeGrafter"/>
</dbReference>
<evidence type="ECO:0000313" key="7">
    <source>
        <dbReference type="Proteomes" id="UP000277236"/>
    </source>
</evidence>
<evidence type="ECO:0000256" key="1">
    <source>
        <dbReference type="ARBA" id="ARBA00004141"/>
    </source>
</evidence>
<dbReference type="GO" id="GO:0015086">
    <property type="term" value="F:cadmium ion transmembrane transporter activity"/>
    <property type="evidence" value="ECO:0007669"/>
    <property type="project" value="TreeGrafter"/>
</dbReference>
<sequence length="462" mass="50411">MSPEKCCTTSHQLCSTAVDLTKTIMEIPSMTSIPSVEGQAAGRAQNRFSRMLKLLGPGVIAVLSWLGAGDLITSSVAGANYGYAMMWVLAVSLLLRYLIVNIIARFQLCNNQGMTILQGYAQLNPFFAWFMLVYALLMGHLMNAYMIKGAGESLAMLFKIDHPLLCSVAVVLAVWMLVGRNIYSMIEGVMKLLLAVMTLAFIALAVMSGPDVVGIVKGTVGFSIPPDEGVHGALLVAVSVIGAVAGSIANFVHPYVMRQKGWVGPQHKRVQRNDLLFAVCVGIIINLAIWIVGAEILRPNGIEVKTLGDLGKALEIFFGPIGWYVFFIGVFATLFASISGKTTAFPMLITDALQHVLPARRDKYGKEFHHDPMHKWFMLFILVTPLIWSLPGMPDFVTLTIGVSALNIIGLPVISLGLLIMSNQKSLLDKKYRNNLFENIALLFATCLALWVAFQLGVDLFS</sequence>
<comment type="subcellular location">
    <subcellularLocation>
        <location evidence="1">Membrane</location>
        <topology evidence="1">Multi-pass membrane protein</topology>
    </subcellularLocation>
</comment>
<dbReference type="PANTHER" id="PTHR11706">
    <property type="entry name" value="SOLUTE CARRIER PROTEIN FAMILY 11 MEMBER"/>
    <property type="match status" value="1"/>
</dbReference>
<dbReference type="PANTHER" id="PTHR11706:SF3">
    <property type="entry name" value="METAL ION TRANSPORT PROTEIN"/>
    <property type="match status" value="1"/>
</dbReference>
<accession>A0A3M4LIH3</accession>
<feature type="transmembrane region" description="Helical" evidence="5">
    <location>
        <begin position="373"/>
        <end position="390"/>
    </location>
</feature>
<dbReference type="EMBL" id="RBRE01000091">
    <property type="protein sequence ID" value="RMQ40811.1"/>
    <property type="molecule type" value="Genomic_DNA"/>
</dbReference>
<feature type="transmembrane region" description="Helical" evidence="5">
    <location>
        <begin position="275"/>
        <end position="297"/>
    </location>
</feature>
<feature type="transmembrane region" description="Helical" evidence="5">
    <location>
        <begin position="396"/>
        <end position="420"/>
    </location>
</feature>
<feature type="transmembrane region" description="Helical" evidence="5">
    <location>
        <begin position="162"/>
        <end position="180"/>
    </location>
</feature>
<keyword evidence="3 5" id="KW-1133">Transmembrane helix</keyword>
<dbReference type="GO" id="GO:0034755">
    <property type="term" value="P:iron ion transmembrane transport"/>
    <property type="evidence" value="ECO:0007669"/>
    <property type="project" value="TreeGrafter"/>
</dbReference>